<evidence type="ECO:0000313" key="8">
    <source>
        <dbReference type="EMBL" id="PXX50123.1"/>
    </source>
</evidence>
<comment type="similarity">
    <text evidence="2 7">Belongs to the UPF0056 (MarC) family.</text>
</comment>
<comment type="caution">
    <text evidence="7">Lacks conserved residue(s) required for the propagation of feature annotation.</text>
</comment>
<evidence type="ECO:0000313" key="9">
    <source>
        <dbReference type="Proteomes" id="UP000248395"/>
    </source>
</evidence>
<feature type="transmembrane region" description="Helical" evidence="7">
    <location>
        <begin position="130"/>
        <end position="151"/>
    </location>
</feature>
<keyword evidence="6 7" id="KW-0472">Membrane</keyword>
<feature type="transmembrane region" description="Helical" evidence="7">
    <location>
        <begin position="12"/>
        <end position="35"/>
    </location>
</feature>
<comment type="caution">
    <text evidence="8">The sequence shown here is derived from an EMBL/GenBank/DDBJ whole genome shotgun (WGS) entry which is preliminary data.</text>
</comment>
<dbReference type="AlphaFoldDB" id="A0A318JPZ5"/>
<evidence type="ECO:0000256" key="4">
    <source>
        <dbReference type="ARBA" id="ARBA00022692"/>
    </source>
</evidence>
<dbReference type="EMBL" id="QJKC01000003">
    <property type="protein sequence ID" value="PXX50123.1"/>
    <property type="molecule type" value="Genomic_DNA"/>
</dbReference>
<feature type="transmembrane region" description="Helical" evidence="7">
    <location>
        <begin position="56"/>
        <end position="80"/>
    </location>
</feature>
<organism evidence="8 9">
    <name type="scientific">Aquitalea magnusonii</name>
    <dbReference type="NCBI Taxonomy" id="332411"/>
    <lineage>
        <taxon>Bacteria</taxon>
        <taxon>Pseudomonadati</taxon>
        <taxon>Pseudomonadota</taxon>
        <taxon>Betaproteobacteria</taxon>
        <taxon>Neisseriales</taxon>
        <taxon>Chromobacteriaceae</taxon>
        <taxon>Aquitalea</taxon>
    </lineage>
</organism>
<evidence type="ECO:0000256" key="7">
    <source>
        <dbReference type="RuleBase" id="RU362048"/>
    </source>
</evidence>
<protein>
    <recommendedName>
        <fullName evidence="7">UPF0056 membrane protein</fullName>
    </recommendedName>
</protein>
<feature type="transmembrane region" description="Helical" evidence="7">
    <location>
        <begin position="206"/>
        <end position="227"/>
    </location>
</feature>
<dbReference type="RefSeq" id="WP_059286122.1">
    <property type="nucleotide sequence ID" value="NZ_LNQU01000059.1"/>
</dbReference>
<dbReference type="PANTHER" id="PTHR33508:SF1">
    <property type="entry name" value="UPF0056 MEMBRANE PROTEIN YHCE"/>
    <property type="match status" value="1"/>
</dbReference>
<keyword evidence="3" id="KW-1003">Cell membrane</keyword>
<evidence type="ECO:0000256" key="5">
    <source>
        <dbReference type="ARBA" id="ARBA00022989"/>
    </source>
</evidence>
<evidence type="ECO:0000256" key="2">
    <source>
        <dbReference type="ARBA" id="ARBA00009784"/>
    </source>
</evidence>
<sequence>MNIFISDFNIVLHAAFVGFVTLFPVVDPLGTAFIVNPYFRQLPVERRRAAIAKVAWYSLLIGLLALALGRWVLVIFGLSIPVVKLAGGIMICKMGWESLSNTKTTDKPAENATAAAAGEHMPANDVENDLFYPISFPLTVGPGTVSVLLTLSVHGYNESTVNYALSVTGLALGMLGMSVLIYLTYLNASNLVARLGPSSENMINRFMSFLVFAVGLQIAWGGLHQLLGPAA</sequence>
<evidence type="ECO:0000256" key="1">
    <source>
        <dbReference type="ARBA" id="ARBA00004651"/>
    </source>
</evidence>
<proteinExistence type="inferred from homology"/>
<dbReference type="Pfam" id="PF01914">
    <property type="entry name" value="MarC"/>
    <property type="match status" value="1"/>
</dbReference>
<dbReference type="OrthoDB" id="21094at2"/>
<evidence type="ECO:0000256" key="3">
    <source>
        <dbReference type="ARBA" id="ARBA00022475"/>
    </source>
</evidence>
<feature type="transmembrane region" description="Helical" evidence="7">
    <location>
        <begin position="163"/>
        <end position="186"/>
    </location>
</feature>
<comment type="subcellular location">
    <subcellularLocation>
        <location evidence="1 7">Cell membrane</location>
        <topology evidence="1 7">Multi-pass membrane protein</topology>
    </subcellularLocation>
</comment>
<gene>
    <name evidence="8" type="ORF">DFR38_103304</name>
</gene>
<dbReference type="Proteomes" id="UP000248395">
    <property type="component" value="Unassembled WGS sequence"/>
</dbReference>
<keyword evidence="9" id="KW-1185">Reference proteome</keyword>
<name>A0A318JPZ5_9NEIS</name>
<reference evidence="8 9" key="1">
    <citation type="submission" date="2018-05" db="EMBL/GenBank/DDBJ databases">
        <title>Genomic Encyclopedia of Type Strains, Phase IV (KMG-IV): sequencing the most valuable type-strain genomes for metagenomic binning, comparative biology and taxonomic classification.</title>
        <authorList>
            <person name="Goeker M."/>
        </authorList>
    </citation>
    <scope>NUCLEOTIDE SEQUENCE [LARGE SCALE GENOMIC DNA]</scope>
    <source>
        <strain evidence="8 9">DSM 25134</strain>
    </source>
</reference>
<dbReference type="InterPro" id="IPR002771">
    <property type="entry name" value="Multi_antbiot-R_MarC"/>
</dbReference>
<keyword evidence="4 7" id="KW-0812">Transmembrane</keyword>
<keyword evidence="5 7" id="KW-1133">Transmembrane helix</keyword>
<evidence type="ECO:0000256" key="6">
    <source>
        <dbReference type="ARBA" id="ARBA00023136"/>
    </source>
</evidence>
<dbReference type="GO" id="GO:0005886">
    <property type="term" value="C:plasma membrane"/>
    <property type="evidence" value="ECO:0007669"/>
    <property type="project" value="UniProtKB-SubCell"/>
</dbReference>
<accession>A0A318JPZ5</accession>
<dbReference type="PANTHER" id="PTHR33508">
    <property type="entry name" value="UPF0056 MEMBRANE PROTEIN YHCE"/>
    <property type="match status" value="1"/>
</dbReference>